<reference evidence="15 16" key="1">
    <citation type="submission" date="2020-08" db="EMBL/GenBank/DDBJ databases">
        <title>The genome sequence of type strain Novosphingobium piscinae KCTC 42194.</title>
        <authorList>
            <person name="Liu Y."/>
        </authorList>
    </citation>
    <scope>NUCLEOTIDE SEQUENCE [LARGE SCALE GENOMIC DNA]</scope>
    <source>
        <strain evidence="15 16">KCTC 42194</strain>
    </source>
</reference>
<dbReference type="InterPro" id="IPR036942">
    <property type="entry name" value="Beta-barrel_TonB_sf"/>
</dbReference>
<keyword evidence="2 9" id="KW-0813">Transport</keyword>
<keyword evidence="6 10" id="KW-0798">TonB box</keyword>
<evidence type="ECO:0000256" key="1">
    <source>
        <dbReference type="ARBA" id="ARBA00004571"/>
    </source>
</evidence>
<evidence type="ECO:0000256" key="6">
    <source>
        <dbReference type="ARBA" id="ARBA00023077"/>
    </source>
</evidence>
<dbReference type="InterPro" id="IPR010916">
    <property type="entry name" value="TonB_box_CS"/>
</dbReference>
<evidence type="ECO:0000256" key="10">
    <source>
        <dbReference type="PROSITE-ProRule" id="PRU10143"/>
    </source>
</evidence>
<keyword evidence="8 9" id="KW-0998">Cell outer membrane</keyword>
<dbReference type="EMBL" id="JACLAX010000013">
    <property type="protein sequence ID" value="MBC2669993.1"/>
    <property type="molecule type" value="Genomic_DNA"/>
</dbReference>
<evidence type="ECO:0000259" key="14">
    <source>
        <dbReference type="Pfam" id="PF07715"/>
    </source>
</evidence>
<feature type="short sequence motif" description="TonB box" evidence="10">
    <location>
        <begin position="45"/>
        <end position="51"/>
    </location>
</feature>
<comment type="subcellular location">
    <subcellularLocation>
        <location evidence="1 9">Cell outer membrane</location>
        <topology evidence="1 9">Multi-pass membrane protein</topology>
    </subcellularLocation>
</comment>
<accession>A0A7X1FZR3</accession>
<dbReference type="AlphaFoldDB" id="A0A7X1FZR3"/>
<dbReference type="InterPro" id="IPR006311">
    <property type="entry name" value="TAT_signal"/>
</dbReference>
<evidence type="ECO:0000256" key="5">
    <source>
        <dbReference type="ARBA" id="ARBA00022729"/>
    </source>
</evidence>
<dbReference type="PANTHER" id="PTHR47234">
    <property type="match status" value="1"/>
</dbReference>
<keyword evidence="5 12" id="KW-0732">Signal</keyword>
<evidence type="ECO:0000256" key="12">
    <source>
        <dbReference type="SAM" id="SignalP"/>
    </source>
</evidence>
<feature type="domain" description="TonB-dependent receptor-like beta-barrel" evidence="13">
    <location>
        <begin position="402"/>
        <end position="939"/>
    </location>
</feature>
<feature type="domain" description="TonB-dependent receptor plug" evidence="14">
    <location>
        <begin position="61"/>
        <end position="168"/>
    </location>
</feature>
<keyword evidence="7 9" id="KW-0472">Membrane</keyword>
<evidence type="ECO:0000256" key="8">
    <source>
        <dbReference type="ARBA" id="ARBA00023237"/>
    </source>
</evidence>
<comment type="similarity">
    <text evidence="9 11">Belongs to the TonB-dependent receptor family.</text>
</comment>
<sequence length="981" mass="102973">MRTNTLNRRALYGSSALVTVALLASQPAFAQSAAPADDAAAEEETIVVTGTLLKSPNLVLSSPVNVVGEKEIAARQINNAEQLLRNLPGVVPAIGSAVNNGNGGSSFVNLRGLGTQRNLALIDGDRIVPAAQGGQFDLNNVPLALVSRVDVLTGGASTTYGADAVSGVVNFVTKQNFSGLDARFSYGLTQQGDGATFRGDITMGGNFAEDRGNAVISFGYQKTNPVYQGDRDISLFQINSFNGRAAGGSPTDTPSSFYFTATQPTALQNNETGTGFVTANADGFNFAPFNIFQTPFERFNLFAQAKYEITDNIEVYGRGMFSKNTVSTIIAPSGIFGETLSVNINNPFISAGQRATICAANPTLDCSAGSTATFSIPAVYRRTVEVGPRISKFTTTVFDYKVGLRGKITDTVNFDVNAAYGQSNLVQALSGYTLRSRVSQALLADNATTCRNTAGGCVPLNLFGGTGSITPAMVGFIQGNSTVAIDTGLSQVRGVINGDFGVSAPGAETPINFAVGAEYRNYTFTRNPDNLSQVPGELGGGGGAILPFTGGYKVTEGFAEVNVPLVEDKPFFKNLSLEGGIRQSHYEVNAPGKPSFNATTWKVGSSWEPVDGIKLRGGYNRAVRAPNIGELFAPVVTGLTSLAVDPCSGTKAQGNANLTAVCIAQGATAAMISAGSIQDPAAGQANATGGGNPNILPETADTVTIGAVLQPAMVPGLTLTVDYFNVKVNSAITSATPGDIINACFGSITATSATSAACTSIRRNPVNGRLSGPTGTVFGLPQPLTNRGRLYTSGIDMTAAYGTELGFAKLSFNLNGTYTIDNYFRASPTAVNRECVGQYSVNCGPTGGGIQPKWQHNLRSTLDFGDINVSLLWNFQTGVRYEQRLFEVRPAFRGVITGSGPLVGQTVDFNRIPAFSYFDLSSGFKIMDRFNVDFLIANLFNKKAPIVGSTLGTTGQNSGNTYPSSYDALGRRFQVTLGMKL</sequence>
<dbReference type="PROSITE" id="PS00430">
    <property type="entry name" value="TONB_DEPENDENT_REC_1"/>
    <property type="match status" value="1"/>
</dbReference>
<evidence type="ECO:0000256" key="3">
    <source>
        <dbReference type="ARBA" id="ARBA00022452"/>
    </source>
</evidence>
<gene>
    <name evidence="15" type="ORF">H7F53_12635</name>
</gene>
<feature type="chain" id="PRO_5030943949" evidence="12">
    <location>
        <begin position="31"/>
        <end position="981"/>
    </location>
</feature>
<dbReference type="InterPro" id="IPR039426">
    <property type="entry name" value="TonB-dep_rcpt-like"/>
</dbReference>
<dbReference type="Gene3D" id="2.40.170.20">
    <property type="entry name" value="TonB-dependent receptor, beta-barrel domain"/>
    <property type="match status" value="1"/>
</dbReference>
<keyword evidence="15" id="KW-0675">Receptor</keyword>
<protein>
    <submittedName>
        <fullName evidence="15">TonB-dependent receptor</fullName>
    </submittedName>
</protein>
<feature type="signal peptide" evidence="12">
    <location>
        <begin position="1"/>
        <end position="30"/>
    </location>
</feature>
<keyword evidence="16" id="KW-1185">Reference proteome</keyword>
<organism evidence="15 16">
    <name type="scientific">Novosphingobium piscinae</name>
    <dbReference type="NCBI Taxonomy" id="1507448"/>
    <lineage>
        <taxon>Bacteria</taxon>
        <taxon>Pseudomonadati</taxon>
        <taxon>Pseudomonadota</taxon>
        <taxon>Alphaproteobacteria</taxon>
        <taxon>Sphingomonadales</taxon>
        <taxon>Sphingomonadaceae</taxon>
        <taxon>Novosphingobium</taxon>
    </lineage>
</organism>
<keyword evidence="3 9" id="KW-1134">Transmembrane beta strand</keyword>
<dbReference type="GO" id="GO:0009279">
    <property type="term" value="C:cell outer membrane"/>
    <property type="evidence" value="ECO:0007669"/>
    <property type="project" value="UniProtKB-SubCell"/>
</dbReference>
<evidence type="ECO:0000313" key="16">
    <source>
        <dbReference type="Proteomes" id="UP000551327"/>
    </source>
</evidence>
<dbReference type="Gene3D" id="2.170.130.10">
    <property type="entry name" value="TonB-dependent receptor, plug domain"/>
    <property type="match status" value="1"/>
</dbReference>
<name>A0A7X1FZR3_9SPHN</name>
<proteinExistence type="inferred from homology"/>
<dbReference type="PROSITE" id="PS51318">
    <property type="entry name" value="TAT"/>
    <property type="match status" value="1"/>
</dbReference>
<dbReference type="RefSeq" id="WP_185679860.1">
    <property type="nucleotide sequence ID" value="NZ_JACLAX010000013.1"/>
</dbReference>
<evidence type="ECO:0000313" key="15">
    <source>
        <dbReference type="EMBL" id="MBC2669993.1"/>
    </source>
</evidence>
<evidence type="ECO:0000256" key="9">
    <source>
        <dbReference type="PROSITE-ProRule" id="PRU01360"/>
    </source>
</evidence>
<dbReference type="Pfam" id="PF00593">
    <property type="entry name" value="TonB_dep_Rec_b-barrel"/>
    <property type="match status" value="1"/>
</dbReference>
<dbReference type="InterPro" id="IPR000531">
    <property type="entry name" value="Beta-barrel_TonB"/>
</dbReference>
<dbReference type="Pfam" id="PF07715">
    <property type="entry name" value="Plug"/>
    <property type="match status" value="1"/>
</dbReference>
<evidence type="ECO:0000256" key="4">
    <source>
        <dbReference type="ARBA" id="ARBA00022692"/>
    </source>
</evidence>
<dbReference type="PROSITE" id="PS52016">
    <property type="entry name" value="TONB_DEPENDENT_REC_3"/>
    <property type="match status" value="1"/>
</dbReference>
<dbReference type="SUPFAM" id="SSF56935">
    <property type="entry name" value="Porins"/>
    <property type="match status" value="1"/>
</dbReference>
<dbReference type="Proteomes" id="UP000551327">
    <property type="component" value="Unassembled WGS sequence"/>
</dbReference>
<evidence type="ECO:0000256" key="2">
    <source>
        <dbReference type="ARBA" id="ARBA00022448"/>
    </source>
</evidence>
<dbReference type="InterPro" id="IPR012910">
    <property type="entry name" value="Plug_dom"/>
</dbReference>
<dbReference type="InterPro" id="IPR037066">
    <property type="entry name" value="Plug_dom_sf"/>
</dbReference>
<evidence type="ECO:0000259" key="13">
    <source>
        <dbReference type="Pfam" id="PF00593"/>
    </source>
</evidence>
<dbReference type="PANTHER" id="PTHR47234:SF2">
    <property type="entry name" value="TONB-DEPENDENT RECEPTOR"/>
    <property type="match status" value="1"/>
</dbReference>
<evidence type="ECO:0000256" key="11">
    <source>
        <dbReference type="RuleBase" id="RU003357"/>
    </source>
</evidence>
<comment type="caution">
    <text evidence="15">The sequence shown here is derived from an EMBL/GenBank/DDBJ whole genome shotgun (WGS) entry which is preliminary data.</text>
</comment>
<keyword evidence="4 9" id="KW-0812">Transmembrane</keyword>
<evidence type="ECO:0000256" key="7">
    <source>
        <dbReference type="ARBA" id="ARBA00023136"/>
    </source>
</evidence>